<sequence>MKNIHPKTPTQANYRILDLIEQIVTVAPKGTALGLSDLISAMFSGYFIESG</sequence>
<feature type="non-terminal residue" evidence="1">
    <location>
        <position position="51"/>
    </location>
</feature>
<proteinExistence type="predicted"/>
<dbReference type="AlphaFoldDB" id="A0A3B0VHA6"/>
<organism evidence="1">
    <name type="scientific">hydrothermal vent metagenome</name>
    <dbReference type="NCBI Taxonomy" id="652676"/>
    <lineage>
        <taxon>unclassified sequences</taxon>
        <taxon>metagenomes</taxon>
        <taxon>ecological metagenomes</taxon>
    </lineage>
</organism>
<dbReference type="EMBL" id="UOEU01000981">
    <property type="protein sequence ID" value="VAW42915.1"/>
    <property type="molecule type" value="Genomic_DNA"/>
</dbReference>
<name>A0A3B0VHA6_9ZZZZ</name>
<reference evidence="1" key="1">
    <citation type="submission" date="2018-06" db="EMBL/GenBank/DDBJ databases">
        <authorList>
            <person name="Zhirakovskaya E."/>
        </authorList>
    </citation>
    <scope>NUCLEOTIDE SEQUENCE</scope>
</reference>
<accession>A0A3B0VHA6</accession>
<protein>
    <submittedName>
        <fullName evidence="1">Uncharacterized protein</fullName>
    </submittedName>
</protein>
<gene>
    <name evidence="1" type="ORF">MNBD_CHLOROFLEXI01-3323</name>
</gene>
<evidence type="ECO:0000313" key="1">
    <source>
        <dbReference type="EMBL" id="VAW42915.1"/>
    </source>
</evidence>